<name>A0A8J2P5J4_9HEXA</name>
<feature type="region of interest" description="Disordered" evidence="1">
    <location>
        <begin position="364"/>
        <end position="423"/>
    </location>
</feature>
<keyword evidence="3" id="KW-1185">Reference proteome</keyword>
<accession>A0A8J2P5J4</accession>
<evidence type="ECO:0000256" key="1">
    <source>
        <dbReference type="SAM" id="MobiDB-lite"/>
    </source>
</evidence>
<comment type="caution">
    <text evidence="2">The sequence shown here is derived from an EMBL/GenBank/DDBJ whole genome shotgun (WGS) entry which is preliminary data.</text>
</comment>
<dbReference type="OrthoDB" id="10041151at2759"/>
<feature type="compositionally biased region" description="Basic and acidic residues" evidence="1">
    <location>
        <begin position="412"/>
        <end position="423"/>
    </location>
</feature>
<dbReference type="EMBL" id="CAJVCH010220207">
    <property type="protein sequence ID" value="CAG7731809.1"/>
    <property type="molecule type" value="Genomic_DNA"/>
</dbReference>
<proteinExistence type="predicted"/>
<evidence type="ECO:0000313" key="3">
    <source>
        <dbReference type="Proteomes" id="UP000708208"/>
    </source>
</evidence>
<gene>
    <name evidence="2" type="ORF">AFUS01_LOCUS20378</name>
</gene>
<dbReference type="AlphaFoldDB" id="A0A8J2P5J4"/>
<dbReference type="Proteomes" id="UP000708208">
    <property type="component" value="Unassembled WGS sequence"/>
</dbReference>
<evidence type="ECO:0000313" key="2">
    <source>
        <dbReference type="EMBL" id="CAG7731809.1"/>
    </source>
</evidence>
<reference evidence="2" key="1">
    <citation type="submission" date="2021-06" db="EMBL/GenBank/DDBJ databases">
        <authorList>
            <person name="Hodson N. C."/>
            <person name="Mongue J. A."/>
            <person name="Jaron S. K."/>
        </authorList>
    </citation>
    <scope>NUCLEOTIDE SEQUENCE</scope>
</reference>
<sequence length="783" mass="88882">MTSLGSKLTYDPFQTLQGSPEHLHGLQGPGLEAARLQLLHSLKFSVRARHCYNFIIRRQLFYSFATMNQMTCSSSMSSLELHQKFLRTPEGPKTPWHGGRQCNSLNSKKPRRSCENKMWRRSWDSQDDTNQEDLWKDCVQTVQGLVTANADEQGLKDFLEFYSNICEWLNSLQAKRGRFVDARKLNQLADELTQKQSWRIDINDQAKELMQSFPKLKEEFHWRIKHLNSQWDSLEKIFLCRKSPTNNMNMNPLVPTNTGKEDCDVTWLREWLRKMENELQPLDFRVKWTAQNLEAEMVRHKALQAEIEEKSAEVHAALRGQCQSQGRGADVNVKRTARLERRWHQLRLRVLEWVELLSGIQHRARHQRHEKRSDRCAQTWESDEDSNEPLNKYPRLGSSQLQLHLPDSSRGSNEDSTYKLSEDKGNKENICELFTLTTESSTDSVHAVVDECGDWDMGQSHETESVFNQSGSPVPNSVVEFTFVDGSQSVGMKRKLSPSPSQQMQQHQQHVVPKNISTYYFKHSDTEPEVNQYQKIESGSEDIIHREDIELVRNGSSQEQKLRKELDFGQECIQPVIPTTTTVDELSFTSLELDVDMEADEDVNSLENVDEIEELVQNAEWLVKVSSKGVVESVSVVDELLVSDEDEETYKAELCASTGADKFASIAVSSPCGGSAGSTVVASSHHPSRKSSIGSCGGKWPKTTKCTITNASNSMELNLVSHKTAGIIAIDGESGIVKPVPVSNQASSSGNVVASTKKNARVRRWIRAHNKTDIQKFLDLCRL</sequence>
<organism evidence="2 3">
    <name type="scientific">Allacma fusca</name>
    <dbReference type="NCBI Taxonomy" id="39272"/>
    <lineage>
        <taxon>Eukaryota</taxon>
        <taxon>Metazoa</taxon>
        <taxon>Ecdysozoa</taxon>
        <taxon>Arthropoda</taxon>
        <taxon>Hexapoda</taxon>
        <taxon>Collembola</taxon>
        <taxon>Symphypleona</taxon>
        <taxon>Sminthuridae</taxon>
        <taxon>Allacma</taxon>
    </lineage>
</organism>
<protein>
    <submittedName>
        <fullName evidence="2">Uncharacterized protein</fullName>
    </submittedName>
</protein>
<feature type="region of interest" description="Disordered" evidence="1">
    <location>
        <begin position="90"/>
        <end position="109"/>
    </location>
</feature>